<gene>
    <name evidence="1" type="ORF">C7419_102439</name>
</gene>
<dbReference type="InterPro" id="IPR036291">
    <property type="entry name" value="NAD(P)-bd_dom_sf"/>
</dbReference>
<dbReference type="PANTHER" id="PTHR13812:SF19">
    <property type="entry name" value="KETIMINE REDUCTASE MU-CRYSTALLIN"/>
    <property type="match status" value="1"/>
</dbReference>
<name>A0A316EW56_9BURK</name>
<dbReference type="RefSeq" id="WP_109583257.1">
    <property type="nucleotide sequence ID" value="NZ_QGGT01000002.1"/>
</dbReference>
<dbReference type="EMBL" id="QGGT01000002">
    <property type="protein sequence ID" value="PWK35163.1"/>
    <property type="molecule type" value="Genomic_DNA"/>
</dbReference>
<dbReference type="Proteomes" id="UP000245754">
    <property type="component" value="Unassembled WGS sequence"/>
</dbReference>
<dbReference type="SUPFAM" id="SSF51735">
    <property type="entry name" value="NAD(P)-binding Rossmann-fold domains"/>
    <property type="match status" value="1"/>
</dbReference>
<keyword evidence="2" id="KW-1185">Reference proteome</keyword>
<proteinExistence type="predicted"/>
<dbReference type="InterPro" id="IPR023401">
    <property type="entry name" value="ODC_N"/>
</dbReference>
<comment type="caution">
    <text evidence="1">The sequence shown here is derived from an EMBL/GenBank/DDBJ whole genome shotgun (WGS) entry which is preliminary data.</text>
</comment>
<dbReference type="AlphaFoldDB" id="A0A316EW56"/>
<dbReference type="InterPro" id="IPR003462">
    <property type="entry name" value="ODC_Mu_crystall"/>
</dbReference>
<dbReference type="Gene3D" id="3.30.1780.10">
    <property type="entry name" value="ornithine cyclodeaminase, domain 1"/>
    <property type="match status" value="1"/>
</dbReference>
<dbReference type="PANTHER" id="PTHR13812">
    <property type="entry name" value="KETIMINE REDUCTASE MU-CRYSTALLIN"/>
    <property type="match status" value="1"/>
</dbReference>
<protein>
    <submittedName>
        <fullName evidence="1">Ornithine cyclodeaminase</fullName>
    </submittedName>
</protein>
<dbReference type="Pfam" id="PF02423">
    <property type="entry name" value="OCD_Mu_crystall"/>
    <property type="match status" value="1"/>
</dbReference>
<reference evidence="1 2" key="1">
    <citation type="submission" date="2018-05" db="EMBL/GenBank/DDBJ databases">
        <title>Genomic Encyclopedia of Type Strains, Phase IV (KMG-V): Genome sequencing to study the core and pangenomes of soil and plant-associated prokaryotes.</title>
        <authorList>
            <person name="Whitman W."/>
        </authorList>
    </citation>
    <scope>NUCLEOTIDE SEQUENCE [LARGE SCALE GENOMIC DNA]</scope>
    <source>
        <strain evidence="1 2">SLV-132</strain>
    </source>
</reference>
<sequence length="355" mass="36995">MPAERTTPPTSPLRPADARLLLLDKHAVESLLHPDDVLRATREAFTLHSEREGRVFPVIRESLPAGGVFGIKAGDVPAQGLLGFKAAGFWPANRKQGGEPHQATILLIDPLTGRPVCMIDGNAITTARTGAAGGIGLQQLARPDSAALCVLGTGVQARVQAAFALRLMPSLRTVRYVSHSGAPDAAFEAAIGAAIASTSASTSASASATGTARCTVTHAADPNRAVSESDIVITATPGRGPLFDADALQPGTHINAVGTDTRGKRELPHGVLERAIVVADDREQSVTIGERQWAPGVACTEIGDLLTGKASIARQRGDITVFDMTGLALQDLTVGRMIHERAMAEGAGTALAWPW</sequence>
<evidence type="ECO:0000313" key="2">
    <source>
        <dbReference type="Proteomes" id="UP000245754"/>
    </source>
</evidence>
<accession>A0A316EW56</accession>
<evidence type="ECO:0000313" key="1">
    <source>
        <dbReference type="EMBL" id="PWK35163.1"/>
    </source>
</evidence>
<dbReference type="Gene3D" id="3.40.50.720">
    <property type="entry name" value="NAD(P)-binding Rossmann-like Domain"/>
    <property type="match status" value="1"/>
</dbReference>
<dbReference type="PIRSF" id="PIRSF001439">
    <property type="entry name" value="CryM"/>
    <property type="match status" value="1"/>
</dbReference>
<organism evidence="1 2">
    <name type="scientific">Cupriavidus plantarum</name>
    <dbReference type="NCBI Taxonomy" id="942865"/>
    <lineage>
        <taxon>Bacteria</taxon>
        <taxon>Pseudomonadati</taxon>
        <taxon>Pseudomonadota</taxon>
        <taxon>Betaproteobacteria</taxon>
        <taxon>Burkholderiales</taxon>
        <taxon>Burkholderiaceae</taxon>
        <taxon>Cupriavidus</taxon>
    </lineage>
</organism>
<dbReference type="GO" id="GO:0005737">
    <property type="term" value="C:cytoplasm"/>
    <property type="evidence" value="ECO:0007669"/>
    <property type="project" value="TreeGrafter"/>
</dbReference>